<organism evidence="1">
    <name type="scientific">marine sediment metagenome</name>
    <dbReference type="NCBI Taxonomy" id="412755"/>
    <lineage>
        <taxon>unclassified sequences</taxon>
        <taxon>metagenomes</taxon>
        <taxon>ecological metagenomes</taxon>
    </lineage>
</organism>
<dbReference type="EMBL" id="BARV01026666">
    <property type="protein sequence ID" value="GAI43519.1"/>
    <property type="molecule type" value="Genomic_DNA"/>
</dbReference>
<gene>
    <name evidence="1" type="ORF">S06H3_43046</name>
</gene>
<sequence>MTIRVYRMPFYIPRNPRTEKQQANRQIFADAMAAWKLLPDPEKEAWREKAKGKPLYGSNLFVREYYLTH</sequence>
<accession>X1QJU1</accession>
<proteinExistence type="predicted"/>
<dbReference type="AlphaFoldDB" id="X1QJU1"/>
<reference evidence="1" key="1">
    <citation type="journal article" date="2014" name="Front. Microbiol.">
        <title>High frequency of phylogenetically diverse reductive dehalogenase-homologous genes in deep subseafloor sedimentary metagenomes.</title>
        <authorList>
            <person name="Kawai M."/>
            <person name="Futagami T."/>
            <person name="Toyoda A."/>
            <person name="Takaki Y."/>
            <person name="Nishi S."/>
            <person name="Hori S."/>
            <person name="Arai W."/>
            <person name="Tsubouchi T."/>
            <person name="Morono Y."/>
            <person name="Uchiyama I."/>
            <person name="Ito T."/>
            <person name="Fujiyama A."/>
            <person name="Inagaki F."/>
            <person name="Takami H."/>
        </authorList>
    </citation>
    <scope>NUCLEOTIDE SEQUENCE</scope>
    <source>
        <strain evidence="1">Expedition CK06-06</strain>
    </source>
</reference>
<comment type="caution">
    <text evidence="1">The sequence shown here is derived from an EMBL/GenBank/DDBJ whole genome shotgun (WGS) entry which is preliminary data.</text>
</comment>
<evidence type="ECO:0000313" key="1">
    <source>
        <dbReference type="EMBL" id="GAI43519.1"/>
    </source>
</evidence>
<protein>
    <submittedName>
        <fullName evidence="1">Uncharacterized protein</fullName>
    </submittedName>
</protein>
<name>X1QJU1_9ZZZZ</name>